<dbReference type="Pfam" id="PF06964">
    <property type="entry name" value="Alpha-L-AF_C"/>
    <property type="match status" value="1"/>
</dbReference>
<comment type="caution">
    <text evidence="10">The sequence shown here is derived from an EMBL/GenBank/DDBJ whole genome shotgun (WGS) entry which is preliminary data.</text>
</comment>
<feature type="domain" description="Alpha-L-arabinofuranosidase 1 catalytic" evidence="9">
    <location>
        <begin position="236"/>
        <end position="305"/>
    </location>
</feature>
<keyword evidence="7" id="KW-0325">Glycoprotein</keyword>
<protein>
    <recommendedName>
        <fullName evidence="4">non-reducing end alpha-L-arabinofuranosidase</fullName>
        <ecNumber evidence="4">3.2.1.55</ecNumber>
    </recommendedName>
</protein>
<comment type="catalytic activity">
    <reaction evidence="1">
        <text>Hydrolysis of terminal non-reducing alpha-L-arabinofuranoside residues in alpha-L-arabinosides.</text>
        <dbReference type="EC" id="3.2.1.55"/>
    </reaction>
</comment>
<evidence type="ECO:0000256" key="2">
    <source>
        <dbReference type="ARBA" id="ARBA00004834"/>
    </source>
</evidence>
<evidence type="ECO:0000256" key="6">
    <source>
        <dbReference type="ARBA" id="ARBA00022801"/>
    </source>
</evidence>
<sequence length="385" mass="41106">MHGFMFEDINYSGDGGIHGQLLRNNGFQGDDQTTTAYGAVGDVDLTVDSDNPLSSAIPYSLAVGVPDGTTGDVGFSNEGYWGILVSADQYSTSFWVKGDYSGNVTIKLVGNYSGTEYASTTIGVSSNTSAYSYYETSFESDQAPDGNNLWTLTFDAESTAGSTLYFDLITLYPTTFNNRENGLKPAIANVLNDMGASFLRFPGGNNLEGNSEDNRWKWNETLGPLQDRPGRQGGGCASYPTRFTTFHTAITSAHPSLTLIASASLTGASACLPSPLPPAVIQDYHTYASETALVANFSQWDLANRSLPIFVGEFSCYTLADGTHVDTPSVACAVAEAVYMLGLERNADVVVMSAYAPLLQLANATQWTPDLVAFTQKPGGVVRSI</sequence>
<gene>
    <name evidence="10" type="ORF">UCDDS831_g06278</name>
</gene>
<accession>A0A0G2E5N8</accession>
<evidence type="ECO:0000313" key="10">
    <source>
        <dbReference type="EMBL" id="KKY17661.1"/>
    </source>
</evidence>
<dbReference type="PANTHER" id="PTHR31776:SF0">
    <property type="entry name" value="ALPHA-L-ARABINOFURANOSIDASE 1"/>
    <property type="match status" value="1"/>
</dbReference>
<proteinExistence type="inferred from homology"/>
<evidence type="ECO:0000256" key="7">
    <source>
        <dbReference type="ARBA" id="ARBA00023180"/>
    </source>
</evidence>
<evidence type="ECO:0000259" key="8">
    <source>
        <dbReference type="Pfam" id="PF06964"/>
    </source>
</evidence>
<dbReference type="InterPro" id="IPR017853">
    <property type="entry name" value="GH"/>
</dbReference>
<evidence type="ECO:0000259" key="9">
    <source>
        <dbReference type="Pfam" id="PF22848"/>
    </source>
</evidence>
<evidence type="ECO:0000256" key="5">
    <source>
        <dbReference type="ARBA" id="ARBA00022729"/>
    </source>
</evidence>
<dbReference type="UniPathway" id="UPA00667"/>
<evidence type="ECO:0000313" key="11">
    <source>
        <dbReference type="Proteomes" id="UP000034182"/>
    </source>
</evidence>
<dbReference type="Gene3D" id="3.20.20.80">
    <property type="entry name" value="Glycosidases"/>
    <property type="match status" value="2"/>
</dbReference>
<dbReference type="GO" id="GO:0046373">
    <property type="term" value="P:L-arabinose metabolic process"/>
    <property type="evidence" value="ECO:0007669"/>
    <property type="project" value="InterPro"/>
</dbReference>
<reference evidence="10 11" key="1">
    <citation type="submission" date="2015-03" db="EMBL/GenBank/DDBJ databases">
        <authorList>
            <person name="Morales-Cruz A."/>
            <person name="Amrine K.C."/>
            <person name="Cantu D."/>
        </authorList>
    </citation>
    <scope>NUCLEOTIDE SEQUENCE [LARGE SCALE GENOMIC DNA]</scope>
    <source>
        <strain evidence="10">DS831</strain>
    </source>
</reference>
<evidence type="ECO:0000256" key="4">
    <source>
        <dbReference type="ARBA" id="ARBA00012670"/>
    </source>
</evidence>
<dbReference type="EC" id="3.2.1.55" evidence="4"/>
<keyword evidence="5" id="KW-0732">Signal</keyword>
<dbReference type="Pfam" id="PF22848">
    <property type="entry name" value="ASD1_dom"/>
    <property type="match status" value="2"/>
</dbReference>
<dbReference type="EMBL" id="LAQI01000146">
    <property type="protein sequence ID" value="KKY17661.1"/>
    <property type="molecule type" value="Genomic_DNA"/>
</dbReference>
<dbReference type="GO" id="GO:0031222">
    <property type="term" value="P:arabinan catabolic process"/>
    <property type="evidence" value="ECO:0007669"/>
    <property type="project" value="UniProtKB-UniPathway"/>
</dbReference>
<dbReference type="PANTHER" id="PTHR31776">
    <property type="entry name" value="ALPHA-L-ARABINOFURANOSIDASE 1"/>
    <property type="match status" value="1"/>
</dbReference>
<dbReference type="Proteomes" id="UP000034182">
    <property type="component" value="Unassembled WGS sequence"/>
</dbReference>
<dbReference type="GO" id="GO:0046556">
    <property type="term" value="F:alpha-L-arabinofuranosidase activity"/>
    <property type="evidence" value="ECO:0007669"/>
    <property type="project" value="UniProtKB-EC"/>
</dbReference>
<feature type="domain" description="Alpha-L-arabinofuranosidase C-terminal" evidence="8">
    <location>
        <begin position="313"/>
        <end position="369"/>
    </location>
</feature>
<evidence type="ECO:0000256" key="1">
    <source>
        <dbReference type="ARBA" id="ARBA00001462"/>
    </source>
</evidence>
<dbReference type="SUPFAM" id="SSF51445">
    <property type="entry name" value="(Trans)glycosidases"/>
    <property type="match status" value="2"/>
</dbReference>
<dbReference type="InterPro" id="IPR010720">
    <property type="entry name" value="Alpha-L-AF_C"/>
</dbReference>
<dbReference type="InterPro" id="IPR055235">
    <property type="entry name" value="ASD1_cat"/>
</dbReference>
<reference evidence="10 11" key="2">
    <citation type="submission" date="2015-05" db="EMBL/GenBank/DDBJ databases">
        <title>Distinctive expansion of gene families associated with plant cell wall degradation and secondary metabolism in the genomes of grapevine trunk pathogens.</title>
        <authorList>
            <person name="Lawrence D.P."/>
            <person name="Travadon R."/>
            <person name="Rolshausen P.E."/>
            <person name="Baumgartner K."/>
        </authorList>
    </citation>
    <scope>NUCLEOTIDE SEQUENCE [LARGE SCALE GENOMIC DNA]</scope>
    <source>
        <strain evidence="10">DS831</strain>
    </source>
</reference>
<comment type="similarity">
    <text evidence="3">Belongs to the glycosyl hydrolase 51 family.</text>
</comment>
<keyword evidence="6" id="KW-0378">Hydrolase</keyword>
<feature type="domain" description="Alpha-L-arabinofuranosidase 1 catalytic" evidence="9">
    <location>
        <begin position="191"/>
        <end position="233"/>
    </location>
</feature>
<name>A0A0G2E5N8_9PEZI</name>
<dbReference type="InterPro" id="IPR051563">
    <property type="entry name" value="Glycosyl_Hydrolase_51"/>
</dbReference>
<evidence type="ECO:0000256" key="3">
    <source>
        <dbReference type="ARBA" id="ARBA00007186"/>
    </source>
</evidence>
<organism evidence="10 11">
    <name type="scientific">Diplodia seriata</name>
    <dbReference type="NCBI Taxonomy" id="420778"/>
    <lineage>
        <taxon>Eukaryota</taxon>
        <taxon>Fungi</taxon>
        <taxon>Dikarya</taxon>
        <taxon>Ascomycota</taxon>
        <taxon>Pezizomycotina</taxon>
        <taxon>Dothideomycetes</taxon>
        <taxon>Dothideomycetes incertae sedis</taxon>
        <taxon>Botryosphaeriales</taxon>
        <taxon>Botryosphaeriaceae</taxon>
        <taxon>Diplodia</taxon>
    </lineage>
</organism>
<dbReference type="AlphaFoldDB" id="A0A0G2E5N8"/>
<comment type="pathway">
    <text evidence="2">Glycan metabolism; L-arabinan degradation.</text>
</comment>